<dbReference type="EMBL" id="BMAW01095097">
    <property type="protein sequence ID" value="GFS68655.1"/>
    <property type="molecule type" value="Genomic_DNA"/>
</dbReference>
<evidence type="ECO:0000256" key="4">
    <source>
        <dbReference type="SAM" id="MobiDB-lite"/>
    </source>
</evidence>
<evidence type="ECO:0000256" key="3">
    <source>
        <dbReference type="SAM" id="Coils"/>
    </source>
</evidence>
<gene>
    <name evidence="5" type="ORF">NPIL_584071</name>
</gene>
<dbReference type="GO" id="GO:0000445">
    <property type="term" value="C:THO complex part of transcription export complex"/>
    <property type="evidence" value="ECO:0007669"/>
    <property type="project" value="InterPro"/>
</dbReference>
<keyword evidence="3" id="KW-0175">Coiled coil</keyword>
<reference evidence="5" key="1">
    <citation type="submission" date="2020-08" db="EMBL/GenBank/DDBJ databases">
        <title>Multicomponent nature underlies the extraordinary mechanical properties of spider dragline silk.</title>
        <authorList>
            <person name="Kono N."/>
            <person name="Nakamura H."/>
            <person name="Mori M."/>
            <person name="Yoshida Y."/>
            <person name="Ohtoshi R."/>
            <person name="Malay A.D."/>
            <person name="Moran D.A.P."/>
            <person name="Tomita M."/>
            <person name="Numata K."/>
            <person name="Arakawa K."/>
        </authorList>
    </citation>
    <scope>NUCLEOTIDE SEQUENCE</scope>
</reference>
<feature type="region of interest" description="Disordered" evidence="4">
    <location>
        <begin position="189"/>
        <end position="215"/>
    </location>
</feature>
<comment type="caution">
    <text evidence="5">The sequence shown here is derived from an EMBL/GenBank/DDBJ whole genome shotgun (WGS) entry which is preliminary data.</text>
</comment>
<comment type="subcellular location">
    <subcellularLocation>
        <location evidence="1">Nucleus</location>
    </subcellularLocation>
</comment>
<feature type="coiled-coil region" evidence="3">
    <location>
        <begin position="76"/>
        <end position="103"/>
    </location>
</feature>
<evidence type="ECO:0000313" key="6">
    <source>
        <dbReference type="Proteomes" id="UP000887013"/>
    </source>
</evidence>
<accession>A0A8X6MMV9</accession>
<organism evidence="5 6">
    <name type="scientific">Nephila pilipes</name>
    <name type="common">Giant wood spider</name>
    <name type="synonym">Nephila maculata</name>
    <dbReference type="NCBI Taxonomy" id="299642"/>
    <lineage>
        <taxon>Eukaryota</taxon>
        <taxon>Metazoa</taxon>
        <taxon>Ecdysozoa</taxon>
        <taxon>Arthropoda</taxon>
        <taxon>Chelicerata</taxon>
        <taxon>Arachnida</taxon>
        <taxon>Araneae</taxon>
        <taxon>Araneomorphae</taxon>
        <taxon>Entelegynae</taxon>
        <taxon>Araneoidea</taxon>
        <taxon>Nephilidae</taxon>
        <taxon>Nephila</taxon>
    </lineage>
</organism>
<sequence length="215" mass="24950">MTFALPGPSALFDEDMLNQMMDDEDEEDSKKFDLLLKTFLSWCCATSPHEITEGFEKITDIVNNLRLNCTKSAEAQESYARQTEIYNEQYAKLEEDIAGLRKVHAVAASQLQQARKIETRKMKYEAIAKIIYQLPDRKETMKQLEEIQVDIDVLESETGILFNKLTEQEKYLSVLLTSAIEMKNKLIEEEPEHKDSYEIPAEEEFQTEVSRKHTK</sequence>
<proteinExistence type="predicted"/>
<keyword evidence="6" id="KW-1185">Reference proteome</keyword>
<protein>
    <recommendedName>
        <fullName evidence="7">THO complex subunit 7 homolog</fullName>
    </recommendedName>
</protein>
<dbReference type="Proteomes" id="UP000887013">
    <property type="component" value="Unassembled WGS sequence"/>
</dbReference>
<dbReference type="AlphaFoldDB" id="A0A8X6MMV9"/>
<evidence type="ECO:0000256" key="1">
    <source>
        <dbReference type="ARBA" id="ARBA00004123"/>
    </source>
</evidence>
<name>A0A8X6MMV9_NEPPI</name>
<dbReference type="InterPro" id="IPR008501">
    <property type="entry name" value="THOC7/Mft1"/>
</dbReference>
<dbReference type="GO" id="GO:0006397">
    <property type="term" value="P:mRNA processing"/>
    <property type="evidence" value="ECO:0007669"/>
    <property type="project" value="InterPro"/>
</dbReference>
<evidence type="ECO:0000313" key="5">
    <source>
        <dbReference type="EMBL" id="GFS68655.1"/>
    </source>
</evidence>
<dbReference type="OrthoDB" id="6431357at2759"/>
<dbReference type="Pfam" id="PF05615">
    <property type="entry name" value="THOC7"/>
    <property type="match status" value="1"/>
</dbReference>
<evidence type="ECO:0000256" key="2">
    <source>
        <dbReference type="ARBA" id="ARBA00023242"/>
    </source>
</evidence>
<evidence type="ECO:0008006" key="7">
    <source>
        <dbReference type="Google" id="ProtNLM"/>
    </source>
</evidence>
<keyword evidence="2" id="KW-0539">Nucleus</keyword>